<dbReference type="PRINTS" id="PR00990">
    <property type="entry name" value="RIBOKINASE"/>
</dbReference>
<dbReference type="GO" id="GO:0004747">
    <property type="term" value="F:ribokinase activity"/>
    <property type="evidence" value="ECO:0007669"/>
    <property type="project" value="UniProtKB-UniRule"/>
</dbReference>
<dbReference type="InterPro" id="IPR011611">
    <property type="entry name" value="PfkB_dom"/>
</dbReference>
<feature type="binding site" evidence="9">
    <location>
        <position position="309"/>
    </location>
    <ligand>
        <name>ATP</name>
        <dbReference type="ChEBI" id="CHEBI:30616"/>
    </ligand>
</feature>
<keyword evidence="8 9" id="KW-0119">Carbohydrate metabolism</keyword>
<dbReference type="STRING" id="497964.CfE428DRAFT_3736"/>
<dbReference type="InParanoid" id="B4D498"/>
<evidence type="ECO:0000256" key="9">
    <source>
        <dbReference type="HAMAP-Rule" id="MF_01987"/>
    </source>
</evidence>
<feature type="binding site" evidence="9">
    <location>
        <begin position="19"/>
        <end position="21"/>
    </location>
    <ligand>
        <name>substrate</name>
    </ligand>
</feature>
<evidence type="ECO:0000313" key="11">
    <source>
        <dbReference type="EMBL" id="EDY18699.1"/>
    </source>
</evidence>
<dbReference type="Pfam" id="PF00294">
    <property type="entry name" value="PfkB"/>
    <property type="match status" value="1"/>
</dbReference>
<keyword evidence="7 9" id="KW-0630">Potassium</keyword>
<feature type="binding site" evidence="9">
    <location>
        <position position="281"/>
    </location>
    <ligand>
        <name>K(+)</name>
        <dbReference type="ChEBI" id="CHEBI:29103"/>
    </ligand>
</feature>
<organism evidence="11 12">
    <name type="scientific">Chthoniobacter flavus Ellin428</name>
    <dbReference type="NCBI Taxonomy" id="497964"/>
    <lineage>
        <taxon>Bacteria</taxon>
        <taxon>Pseudomonadati</taxon>
        <taxon>Verrucomicrobiota</taxon>
        <taxon>Spartobacteria</taxon>
        <taxon>Chthoniobacterales</taxon>
        <taxon>Chthoniobacteraceae</taxon>
        <taxon>Chthoniobacter</taxon>
    </lineage>
</organism>
<comment type="activity regulation">
    <text evidence="9">Activated by a monovalent cation that binds near, but not in, the active site. The most likely occupant of the site in vivo is potassium. Ion binding induces a conformational change that may alter substrate affinity.</text>
</comment>
<comment type="caution">
    <text evidence="9">Lacks conserved residue(s) required for the propagation of feature annotation.</text>
</comment>
<evidence type="ECO:0000256" key="3">
    <source>
        <dbReference type="ARBA" id="ARBA00022741"/>
    </source>
</evidence>
<proteinExistence type="inferred from homology"/>
<evidence type="ECO:0000256" key="2">
    <source>
        <dbReference type="ARBA" id="ARBA00022723"/>
    </source>
</evidence>
<feature type="binding site" evidence="9">
    <location>
        <position position="279"/>
    </location>
    <ligand>
        <name>K(+)</name>
        <dbReference type="ChEBI" id="CHEBI:29103"/>
    </ligand>
</feature>
<evidence type="ECO:0000256" key="4">
    <source>
        <dbReference type="ARBA" id="ARBA00022777"/>
    </source>
</evidence>
<keyword evidence="4 9" id="KW-0418">Kinase</keyword>
<keyword evidence="5 9" id="KW-0067">ATP-binding</keyword>
<name>B4D498_9BACT</name>
<dbReference type="GO" id="GO:0005524">
    <property type="term" value="F:ATP binding"/>
    <property type="evidence" value="ECO:0007669"/>
    <property type="project" value="UniProtKB-UniRule"/>
</dbReference>
<feature type="binding site" evidence="9">
    <location>
        <position position="315"/>
    </location>
    <ligand>
        <name>K(+)</name>
        <dbReference type="ChEBI" id="CHEBI:29103"/>
    </ligand>
</feature>
<keyword evidence="9" id="KW-0963">Cytoplasm</keyword>
<dbReference type="Gene3D" id="3.40.1190.20">
    <property type="match status" value="1"/>
</dbReference>
<dbReference type="Proteomes" id="UP000005824">
    <property type="component" value="Unassembled WGS sequence"/>
</dbReference>
<protein>
    <recommendedName>
        <fullName evidence="9">Ribokinase</fullName>
        <shortName evidence="9">RK</shortName>
        <ecNumber evidence="9">2.7.1.15</ecNumber>
    </recommendedName>
</protein>
<dbReference type="eggNOG" id="COG0524">
    <property type="taxonomic scope" value="Bacteria"/>
</dbReference>
<feature type="binding site" evidence="9">
    <location>
        <position position="318"/>
    </location>
    <ligand>
        <name>K(+)</name>
        <dbReference type="ChEBI" id="CHEBI:29103"/>
    </ligand>
</feature>
<feature type="binding site" evidence="9">
    <location>
        <begin position="284"/>
        <end position="285"/>
    </location>
    <ligand>
        <name>ATP</name>
        <dbReference type="ChEBI" id="CHEBI:30616"/>
    </ligand>
</feature>
<keyword evidence="1 9" id="KW-0808">Transferase</keyword>
<dbReference type="PANTHER" id="PTHR10584">
    <property type="entry name" value="SUGAR KINASE"/>
    <property type="match status" value="1"/>
</dbReference>
<dbReference type="EC" id="2.7.1.15" evidence="9"/>
<evidence type="ECO:0000259" key="10">
    <source>
        <dbReference type="Pfam" id="PF00294"/>
    </source>
</evidence>
<dbReference type="AlphaFoldDB" id="B4D498"/>
<comment type="pathway">
    <text evidence="9">Carbohydrate metabolism; D-ribose degradation; D-ribose 5-phosphate from beta-D-ribopyranose: step 2/2.</text>
</comment>
<comment type="similarity">
    <text evidence="9">Belongs to the carbohydrate kinase PfkB family. Ribokinase subfamily.</text>
</comment>
<evidence type="ECO:0000256" key="8">
    <source>
        <dbReference type="ARBA" id="ARBA00023277"/>
    </source>
</evidence>
<evidence type="ECO:0000313" key="12">
    <source>
        <dbReference type="Proteomes" id="UP000005824"/>
    </source>
</evidence>
<dbReference type="PANTHER" id="PTHR10584:SF166">
    <property type="entry name" value="RIBOKINASE"/>
    <property type="match status" value="1"/>
</dbReference>
<comment type="subunit">
    <text evidence="9">Homodimer.</text>
</comment>
<feature type="binding site" evidence="9">
    <location>
        <position position="203"/>
    </location>
    <ligand>
        <name>ATP</name>
        <dbReference type="ChEBI" id="CHEBI:30616"/>
    </ligand>
</feature>
<comment type="cofactor">
    <cofactor evidence="9">
        <name>Mg(2+)</name>
        <dbReference type="ChEBI" id="CHEBI:18420"/>
    </cofactor>
    <text evidence="9">Requires a divalent cation, most likely magnesium in vivo, as an electrophilic catalyst to aid phosphoryl group transfer. It is the chelate of the metal and the nucleotide that is the actual substrate.</text>
</comment>
<evidence type="ECO:0000256" key="7">
    <source>
        <dbReference type="ARBA" id="ARBA00022958"/>
    </source>
</evidence>
<dbReference type="SUPFAM" id="SSF53613">
    <property type="entry name" value="Ribokinase-like"/>
    <property type="match status" value="1"/>
</dbReference>
<comment type="function">
    <text evidence="9">Catalyzes the phosphorylation of ribose at O-5 in a reaction requiring ATP and magnesium. The resulting D-ribose-5-phosphate can then be used either for sythesis of nucleotides, histidine, and tryptophan, or as a component of the pentose phosphate pathway.</text>
</comment>
<comment type="caution">
    <text evidence="11">The sequence shown here is derived from an EMBL/GenBank/DDBJ whole genome shotgun (WGS) entry which is preliminary data.</text>
</comment>
<dbReference type="FunCoup" id="B4D498">
    <property type="interactions" value="449"/>
</dbReference>
<reference evidence="11 12" key="1">
    <citation type="journal article" date="2011" name="J. Bacteriol.">
        <title>Genome sequence of Chthoniobacter flavus Ellin428, an aerobic heterotrophic soil bacterium.</title>
        <authorList>
            <person name="Kant R."/>
            <person name="van Passel M.W."/>
            <person name="Palva A."/>
            <person name="Lucas S."/>
            <person name="Lapidus A."/>
            <person name="Glavina Del Rio T."/>
            <person name="Dalin E."/>
            <person name="Tice H."/>
            <person name="Bruce D."/>
            <person name="Goodwin L."/>
            <person name="Pitluck S."/>
            <person name="Larimer F.W."/>
            <person name="Land M.L."/>
            <person name="Hauser L."/>
            <person name="Sangwan P."/>
            <person name="de Vos W.M."/>
            <person name="Janssen P.H."/>
            <person name="Smidt H."/>
        </authorList>
    </citation>
    <scope>NUCLEOTIDE SEQUENCE [LARGE SCALE GENOMIC DNA]</scope>
    <source>
        <strain evidence="11 12">Ellin428</strain>
    </source>
</reference>
<evidence type="ECO:0000256" key="1">
    <source>
        <dbReference type="ARBA" id="ARBA00022679"/>
    </source>
</evidence>
<dbReference type="RefSeq" id="WP_006981061.1">
    <property type="nucleotide sequence ID" value="NZ_ABVL01000011.1"/>
</dbReference>
<dbReference type="GO" id="GO:0019303">
    <property type="term" value="P:D-ribose catabolic process"/>
    <property type="evidence" value="ECO:0007669"/>
    <property type="project" value="UniProtKB-UniRule"/>
</dbReference>
<feature type="binding site" evidence="9">
    <location>
        <position position="285"/>
    </location>
    <ligand>
        <name>substrate</name>
    </ligand>
</feature>
<keyword evidence="12" id="KW-1185">Reference proteome</keyword>
<keyword evidence="6 9" id="KW-0460">Magnesium</keyword>
<feature type="binding site" evidence="9">
    <location>
        <begin position="48"/>
        <end position="52"/>
    </location>
    <ligand>
        <name>substrate</name>
    </ligand>
</feature>
<dbReference type="InterPro" id="IPR029056">
    <property type="entry name" value="Ribokinase-like"/>
</dbReference>
<sequence length="342" mass="35403">MPKRPPPSSPRVVVIGGANTDFLVRAPRLPLPGETVNGEEFDHAEAGGKGANQAVAAARLGARVTFVGRVGADDRGRALLRRLAAEGIDGRDVVRDPRSHTGVALISVDAGGEKQILVSPGANQRLSAADVRRPAVARAIAGADVLILQFEVPLTASLAAARLAHRAGVPIVLDPAPALRNPPPNIAKQLTALLRTVTVLRANEHEAEALTGIRVTDGSTAQIAAEYLLTKFGLRATVIAAGQGNLAVWHESASAVRRPPSTVPLRTFYLPRLRVKAIDATGAGDAFAAALAVALAEGQPIPNAAHFANVTAALATTKLGAQPALPTRAAVLKFLRSAVTSE</sequence>
<comment type="catalytic activity">
    <reaction evidence="9">
        <text>D-ribose + ATP = D-ribose 5-phosphate + ADP + H(+)</text>
        <dbReference type="Rhea" id="RHEA:13697"/>
        <dbReference type="ChEBI" id="CHEBI:15378"/>
        <dbReference type="ChEBI" id="CHEBI:30616"/>
        <dbReference type="ChEBI" id="CHEBI:47013"/>
        <dbReference type="ChEBI" id="CHEBI:78346"/>
        <dbReference type="ChEBI" id="CHEBI:456216"/>
        <dbReference type="EC" id="2.7.1.15"/>
    </reaction>
</comment>
<evidence type="ECO:0000256" key="5">
    <source>
        <dbReference type="ARBA" id="ARBA00022840"/>
    </source>
</evidence>
<dbReference type="CDD" id="cd01174">
    <property type="entry name" value="ribokinase"/>
    <property type="match status" value="1"/>
</dbReference>
<accession>B4D498</accession>
<feature type="domain" description="Carbohydrate kinase PfkB" evidence="10">
    <location>
        <begin position="11"/>
        <end position="328"/>
    </location>
</feature>
<keyword evidence="3 9" id="KW-0547">Nucleotide-binding</keyword>
<dbReference type="HAMAP" id="MF_01987">
    <property type="entry name" value="Ribokinase"/>
    <property type="match status" value="1"/>
</dbReference>
<feature type="binding site" evidence="9">
    <location>
        <position position="320"/>
    </location>
    <ligand>
        <name>K(+)</name>
        <dbReference type="ChEBI" id="CHEBI:29103"/>
    </ligand>
</feature>
<dbReference type="GO" id="GO:0046872">
    <property type="term" value="F:metal ion binding"/>
    <property type="evidence" value="ECO:0007669"/>
    <property type="project" value="UniProtKB-KW"/>
</dbReference>
<keyword evidence="2 9" id="KW-0479">Metal-binding</keyword>
<dbReference type="EMBL" id="ABVL01000011">
    <property type="protein sequence ID" value="EDY18699.1"/>
    <property type="molecule type" value="Genomic_DNA"/>
</dbReference>
<evidence type="ECO:0000256" key="6">
    <source>
        <dbReference type="ARBA" id="ARBA00022842"/>
    </source>
</evidence>
<dbReference type="GO" id="GO:0005829">
    <property type="term" value="C:cytosol"/>
    <property type="evidence" value="ECO:0007669"/>
    <property type="project" value="TreeGrafter"/>
</dbReference>
<feature type="active site" description="Proton acceptor" evidence="9">
    <location>
        <position position="285"/>
    </location>
</feature>
<feature type="binding site" evidence="9">
    <location>
        <position position="151"/>
    </location>
    <ligand>
        <name>substrate</name>
    </ligand>
</feature>
<gene>
    <name evidence="9" type="primary">rbsK</name>
    <name evidence="11" type="ORF">CfE428DRAFT_3736</name>
</gene>
<dbReference type="InterPro" id="IPR011877">
    <property type="entry name" value="Ribokinase"/>
</dbReference>
<dbReference type="UniPathway" id="UPA00916">
    <property type="reaction ID" value="UER00889"/>
</dbReference>
<comment type="subcellular location">
    <subcellularLocation>
        <location evidence="9">Cytoplasm</location>
    </subcellularLocation>
</comment>
<dbReference type="InterPro" id="IPR002139">
    <property type="entry name" value="Ribo/fructo_kinase"/>
</dbReference>